<evidence type="ECO:0000256" key="15">
    <source>
        <dbReference type="ARBA" id="ARBA00049139"/>
    </source>
</evidence>
<evidence type="ECO:0000256" key="4">
    <source>
        <dbReference type="ARBA" id="ARBA00022832"/>
    </source>
</evidence>
<dbReference type="GO" id="GO:0005783">
    <property type="term" value="C:endoplasmic reticulum"/>
    <property type="evidence" value="ECO:0007669"/>
    <property type="project" value="TreeGrafter"/>
</dbReference>
<evidence type="ECO:0000256" key="2">
    <source>
        <dbReference type="ARBA" id="ARBA00022598"/>
    </source>
</evidence>
<accession>A0A3P8XIH5</accession>
<keyword evidence="19" id="KW-1185">Reference proteome</keyword>
<dbReference type="EC" id="6.2.1.15" evidence="12"/>
<evidence type="ECO:0000259" key="17">
    <source>
        <dbReference type="Pfam" id="PF00501"/>
    </source>
</evidence>
<evidence type="ECO:0000256" key="6">
    <source>
        <dbReference type="ARBA" id="ARBA00024469"/>
    </source>
</evidence>
<dbReference type="Pfam" id="PF00501">
    <property type="entry name" value="AMP-binding"/>
    <property type="match status" value="1"/>
</dbReference>
<dbReference type="OMA" id="CANPKIN"/>
<dbReference type="Ensembl" id="ENSELUT00000014042.3">
    <property type="protein sequence ID" value="ENSELUP00000003429.2"/>
    <property type="gene ID" value="ENSELUG00000000135.3"/>
</dbReference>
<dbReference type="CDD" id="cd05927">
    <property type="entry name" value="LC-FACS_euk"/>
    <property type="match status" value="1"/>
</dbReference>
<keyword evidence="3" id="KW-0547">Nucleotide-binding</keyword>
<feature type="domain" description="AMP-dependent synthetase/ligase" evidence="17">
    <location>
        <begin position="135"/>
        <end position="531"/>
    </location>
</feature>
<evidence type="ECO:0000256" key="8">
    <source>
        <dbReference type="ARBA" id="ARBA00024495"/>
    </source>
</evidence>
<dbReference type="InterPro" id="IPR042099">
    <property type="entry name" value="ANL_N_sf"/>
</dbReference>
<evidence type="ECO:0000256" key="16">
    <source>
        <dbReference type="SAM" id="Phobius"/>
    </source>
</evidence>
<keyword evidence="16" id="KW-1133">Transmembrane helix</keyword>
<protein>
    <recommendedName>
        <fullName evidence="14">Arachidonate--CoA ligase</fullName>
        <ecNumber evidence="12">6.2.1.15</ecNumber>
        <ecNumber evidence="13">6.2.1.3</ecNumber>
    </recommendedName>
</protein>
<evidence type="ECO:0000313" key="19">
    <source>
        <dbReference type="Proteomes" id="UP000265140"/>
    </source>
</evidence>
<keyword evidence="4" id="KW-0443">Lipid metabolism</keyword>
<keyword evidence="2" id="KW-0436">Ligase</keyword>
<dbReference type="InterPro" id="IPR000873">
    <property type="entry name" value="AMP-dep_synth/lig_dom"/>
</dbReference>
<dbReference type="STRING" id="8010.ENSELUP00000003429"/>
<evidence type="ECO:0000256" key="14">
    <source>
        <dbReference type="ARBA" id="ARBA00032120"/>
    </source>
</evidence>
<evidence type="ECO:0000256" key="5">
    <source>
        <dbReference type="ARBA" id="ARBA00022840"/>
    </source>
</evidence>
<comment type="catalytic activity">
    <reaction evidence="9">
        <text>15-hydroxy-(5Z,8Z,11Z,13E)-eicosatetraenoate + ATP + CoA = 15-hydroxy-(5Z,8Z,11Z,13E)-eicosatetraenoyl-CoA + AMP + diphosphate</text>
        <dbReference type="Rhea" id="RHEA:52116"/>
        <dbReference type="ChEBI" id="CHEBI:30616"/>
        <dbReference type="ChEBI" id="CHEBI:33019"/>
        <dbReference type="ChEBI" id="CHEBI:57287"/>
        <dbReference type="ChEBI" id="CHEBI:78832"/>
        <dbReference type="ChEBI" id="CHEBI:136409"/>
        <dbReference type="ChEBI" id="CHEBI:456215"/>
    </reaction>
    <physiologicalReaction direction="left-to-right" evidence="9">
        <dbReference type="Rhea" id="RHEA:52117"/>
    </physiologicalReaction>
</comment>
<dbReference type="GeneTree" id="ENSGT00940000154508"/>
<evidence type="ECO:0000256" key="13">
    <source>
        <dbReference type="ARBA" id="ARBA00026121"/>
    </source>
</evidence>
<keyword evidence="16" id="KW-0472">Membrane</keyword>
<feature type="transmembrane region" description="Helical" evidence="16">
    <location>
        <begin position="320"/>
        <end position="341"/>
    </location>
</feature>
<dbReference type="GO" id="GO:0047676">
    <property type="term" value="F:arachidonate-CoA ligase activity"/>
    <property type="evidence" value="ECO:0007669"/>
    <property type="project" value="UniProtKB-EC"/>
</dbReference>
<keyword evidence="4" id="KW-0276">Fatty acid metabolism</keyword>
<comment type="catalytic activity">
    <reaction evidence="11">
        <text>(E)-hexadec-2-enoate + ATP + CoA = (2E)-hexadecenoyl-CoA + AMP + diphosphate</text>
        <dbReference type="Rhea" id="RHEA:36139"/>
        <dbReference type="ChEBI" id="CHEBI:30616"/>
        <dbReference type="ChEBI" id="CHEBI:33019"/>
        <dbReference type="ChEBI" id="CHEBI:57287"/>
        <dbReference type="ChEBI" id="CHEBI:61526"/>
        <dbReference type="ChEBI" id="CHEBI:72745"/>
        <dbReference type="ChEBI" id="CHEBI:456215"/>
    </reaction>
    <physiologicalReaction direction="left-to-right" evidence="11">
        <dbReference type="Rhea" id="RHEA:36140"/>
    </physiologicalReaction>
</comment>
<evidence type="ECO:0000256" key="9">
    <source>
        <dbReference type="ARBA" id="ARBA00024532"/>
    </source>
</evidence>
<dbReference type="Bgee" id="ENSELUG00000000135">
    <property type="expression patterns" value="Expressed in heart and 14 other cell types or tissues"/>
</dbReference>
<dbReference type="EC" id="6.2.1.3" evidence="13"/>
<keyword evidence="16" id="KW-0812">Transmembrane</keyword>
<reference evidence="18" key="2">
    <citation type="submission" date="2020-02" db="EMBL/GenBank/DDBJ databases">
        <title>Esox lucius (northern pike) genome, fEsoLuc1, primary haplotype.</title>
        <authorList>
            <person name="Myers G."/>
            <person name="Karagic N."/>
            <person name="Meyer A."/>
            <person name="Pippel M."/>
            <person name="Reichard M."/>
            <person name="Winkler S."/>
            <person name="Tracey A."/>
            <person name="Sims Y."/>
            <person name="Howe K."/>
            <person name="Rhie A."/>
            <person name="Formenti G."/>
            <person name="Durbin R."/>
            <person name="Fedrigo O."/>
            <person name="Jarvis E.D."/>
        </authorList>
    </citation>
    <scope>NUCLEOTIDE SEQUENCE [LARGE SCALE GENOMIC DNA]</scope>
</reference>
<dbReference type="GO" id="GO:0016020">
    <property type="term" value="C:membrane"/>
    <property type="evidence" value="ECO:0007669"/>
    <property type="project" value="TreeGrafter"/>
</dbReference>
<dbReference type="InterPro" id="IPR045311">
    <property type="entry name" value="LC-FACS_euk"/>
</dbReference>
<comment type="similarity">
    <text evidence="1">Belongs to the ATP-dependent AMP-binding enzyme family.</text>
</comment>
<proteinExistence type="inferred from homology"/>
<evidence type="ECO:0000256" key="7">
    <source>
        <dbReference type="ARBA" id="ARBA00024484"/>
    </source>
</evidence>
<dbReference type="PANTHER" id="PTHR43272:SF28">
    <property type="entry name" value="LONG-CHAIN-FATTY-ACID--COA LIGASE 1"/>
    <property type="match status" value="1"/>
</dbReference>
<dbReference type="PANTHER" id="PTHR43272">
    <property type="entry name" value="LONG-CHAIN-FATTY-ACID--COA LIGASE"/>
    <property type="match status" value="1"/>
</dbReference>
<comment type="catalytic activity">
    <reaction evidence="6">
        <text>5-hydroxy-(6E,8Z,11Z,14Z)-eicosatetraenoate + ATP + CoA = 5-hydroxy-(6E,8Z,11Z,14Z)-eicosatetraenoyl-CoA + AMP + diphosphate</text>
        <dbReference type="Rhea" id="RHEA:52108"/>
        <dbReference type="ChEBI" id="CHEBI:30616"/>
        <dbReference type="ChEBI" id="CHEBI:33019"/>
        <dbReference type="ChEBI" id="CHEBI:57287"/>
        <dbReference type="ChEBI" id="CHEBI:65341"/>
        <dbReference type="ChEBI" id="CHEBI:136407"/>
        <dbReference type="ChEBI" id="CHEBI:456215"/>
    </reaction>
    <physiologicalReaction direction="left-to-right" evidence="6">
        <dbReference type="Rhea" id="RHEA:52109"/>
    </physiologicalReaction>
</comment>
<comment type="catalytic activity">
    <reaction evidence="7">
        <text>a long-chain fatty acid + ATP + CoA = a long-chain fatty acyl-CoA + AMP + diphosphate</text>
        <dbReference type="Rhea" id="RHEA:15421"/>
        <dbReference type="ChEBI" id="CHEBI:30616"/>
        <dbReference type="ChEBI" id="CHEBI:33019"/>
        <dbReference type="ChEBI" id="CHEBI:57287"/>
        <dbReference type="ChEBI" id="CHEBI:57560"/>
        <dbReference type="ChEBI" id="CHEBI:83139"/>
        <dbReference type="ChEBI" id="CHEBI:456215"/>
        <dbReference type="EC" id="6.2.1.3"/>
    </reaction>
    <physiologicalReaction direction="left-to-right" evidence="7">
        <dbReference type="Rhea" id="RHEA:15422"/>
    </physiologicalReaction>
</comment>
<dbReference type="GO" id="GO:0005524">
    <property type="term" value="F:ATP binding"/>
    <property type="evidence" value="ECO:0007669"/>
    <property type="project" value="UniProtKB-KW"/>
</dbReference>
<evidence type="ECO:0000313" key="18">
    <source>
        <dbReference type="Ensembl" id="ENSELUP00000003429.2"/>
    </source>
</evidence>
<sequence>VLGFKMWEGSVCRVVEWDGMQTQEFLRQLRIPELEDLRQYIRSLPANALMGMGAIAALTTYWYATRPKALKPPCDLNMQSVVMPGEDYIRRSILNSNDDHMTHYYSDARTMYEVFHRGLRVSNDGPCLGSRKPNQPYEWLSYQEVRFAECIGSALLHRGHSQTGDKHIGIFAQNRPEWTISELACYTYSLVCVPLYDTLGLEAIEYIINQAAISTVICDMGDKARLIVDCVSGKEHTLKTIMLIEPFDEDLVACAKQCGIEILSLKEAEAVGKELMNIPARFDKSSLVFFHFLGNPKGAMLTHGNVIANCFRTSTVRFRFLMQLIQILAFIVLFTVTSTILKGVILVHGARIGYFQGDIRLLMDDLKTLQPTVFPVVPRLLNRMFDKIFGQANTPLKRWMLDFATRRKQAEMMSGVVRKDSLWDKLIFQKVQNSLGGRVRLMITGAAPVSPTVLTFLRAALGCQFYEGYGQTECTAGCTMSMPGDWTAGHVGAPLPCNYVKLVDVTEMNYFATNGEGEVCVKGPNVFKGYLKDLEKTKEALDEDGWLHTGDIGKWLPNGVLKIVDRKKHIFKLAQGEYIAPEKIENIYSRSDPVAQIFVHGDSLQACLVGIVVPDPDFLPGWAKKKGIEGSYLEMCELKNAILEDILRLGKEGGLKSFEQVRDIVLHTEMFSVQNGLLTPTLKAKRTDLRKHFQEQIDLLYTKIKM</sequence>
<comment type="catalytic activity">
    <reaction evidence="10">
        <text>(5Z,8Z,11Z,14Z)-eicosatetraenoate + ATP + CoA = (5Z,8Z,11Z,14Z)-eicosatetraenoyl-CoA + AMP + diphosphate</text>
        <dbReference type="Rhea" id="RHEA:19713"/>
        <dbReference type="ChEBI" id="CHEBI:30616"/>
        <dbReference type="ChEBI" id="CHEBI:32395"/>
        <dbReference type="ChEBI" id="CHEBI:33019"/>
        <dbReference type="ChEBI" id="CHEBI:57287"/>
        <dbReference type="ChEBI" id="CHEBI:57368"/>
        <dbReference type="ChEBI" id="CHEBI:456215"/>
        <dbReference type="EC" id="6.2.1.15"/>
    </reaction>
    <physiologicalReaction direction="left-to-right" evidence="10">
        <dbReference type="Rhea" id="RHEA:19714"/>
    </physiologicalReaction>
</comment>
<organism evidence="18 19">
    <name type="scientific">Esox lucius</name>
    <name type="common">Northern pike</name>
    <dbReference type="NCBI Taxonomy" id="8010"/>
    <lineage>
        <taxon>Eukaryota</taxon>
        <taxon>Metazoa</taxon>
        <taxon>Chordata</taxon>
        <taxon>Craniata</taxon>
        <taxon>Vertebrata</taxon>
        <taxon>Euteleostomi</taxon>
        <taxon>Actinopterygii</taxon>
        <taxon>Neopterygii</taxon>
        <taxon>Teleostei</taxon>
        <taxon>Protacanthopterygii</taxon>
        <taxon>Esociformes</taxon>
        <taxon>Esocidae</taxon>
        <taxon>Esox</taxon>
    </lineage>
</organism>
<evidence type="ECO:0000256" key="10">
    <source>
        <dbReference type="ARBA" id="ARBA00024548"/>
    </source>
</evidence>
<evidence type="ECO:0000256" key="1">
    <source>
        <dbReference type="ARBA" id="ARBA00006432"/>
    </source>
</evidence>
<comment type="catalytic activity">
    <reaction evidence="15">
        <text>hexadecanoate + ATP + CoA = hexadecanoyl-CoA + AMP + diphosphate</text>
        <dbReference type="Rhea" id="RHEA:30751"/>
        <dbReference type="ChEBI" id="CHEBI:7896"/>
        <dbReference type="ChEBI" id="CHEBI:30616"/>
        <dbReference type="ChEBI" id="CHEBI:33019"/>
        <dbReference type="ChEBI" id="CHEBI:57287"/>
        <dbReference type="ChEBI" id="CHEBI:57379"/>
        <dbReference type="ChEBI" id="CHEBI:456215"/>
    </reaction>
    <physiologicalReaction direction="left-to-right" evidence="15">
        <dbReference type="Rhea" id="RHEA:30752"/>
    </physiologicalReaction>
</comment>
<reference evidence="18" key="4">
    <citation type="submission" date="2025-09" db="UniProtKB">
        <authorList>
            <consortium name="Ensembl"/>
        </authorList>
    </citation>
    <scope>IDENTIFICATION</scope>
</reference>
<dbReference type="Gene3D" id="3.40.50.12780">
    <property type="entry name" value="N-terminal domain of ligase-like"/>
    <property type="match status" value="1"/>
</dbReference>
<dbReference type="SUPFAM" id="SSF56801">
    <property type="entry name" value="Acetyl-CoA synthetase-like"/>
    <property type="match status" value="1"/>
</dbReference>
<reference evidence="19" key="1">
    <citation type="journal article" date="2014" name="PLoS ONE">
        <title>The genome and linkage map of the northern pike (Esox lucius): conserved synteny revealed between the salmonid sister group and the Neoteleostei.</title>
        <authorList>
            <person name="Rondeau E.B."/>
            <person name="Minkley D.R."/>
            <person name="Leong J.S."/>
            <person name="Messmer A.M."/>
            <person name="Jantzen J.R."/>
            <person name="von Schalburg K.R."/>
            <person name="Lemon C."/>
            <person name="Bird N.H."/>
            <person name="Koop B.F."/>
        </authorList>
    </citation>
    <scope>NUCLEOTIDE SEQUENCE</scope>
</reference>
<reference evidence="18" key="3">
    <citation type="submission" date="2025-08" db="UniProtKB">
        <authorList>
            <consortium name="Ensembl"/>
        </authorList>
    </citation>
    <scope>IDENTIFICATION</scope>
</reference>
<comment type="catalytic activity">
    <reaction evidence="8">
        <text>12-hydroxy-(5Z,8Z,10E,14Z)-eicosatetraenoate + ATP + CoA = 12-hydroxy-(5Z,8Z,10E,14Z)-eicosatetraenoyl-CoA + AMP + diphosphate</text>
        <dbReference type="Rhea" id="RHEA:52112"/>
        <dbReference type="ChEBI" id="CHEBI:30616"/>
        <dbReference type="ChEBI" id="CHEBI:33019"/>
        <dbReference type="ChEBI" id="CHEBI:57287"/>
        <dbReference type="ChEBI" id="CHEBI:90718"/>
        <dbReference type="ChEBI" id="CHEBI:136408"/>
        <dbReference type="ChEBI" id="CHEBI:456215"/>
    </reaction>
    <physiologicalReaction direction="left-to-right" evidence="8">
        <dbReference type="Rhea" id="RHEA:52113"/>
    </physiologicalReaction>
</comment>
<dbReference type="InParanoid" id="A0A3P8XIH5"/>
<dbReference type="Proteomes" id="UP000265140">
    <property type="component" value="Chromosome 25"/>
</dbReference>
<evidence type="ECO:0000256" key="12">
    <source>
        <dbReference type="ARBA" id="ARBA00026113"/>
    </source>
</evidence>
<keyword evidence="5" id="KW-0067">ATP-binding</keyword>
<dbReference type="AlphaFoldDB" id="A0A3P8XIH5"/>
<dbReference type="FunCoup" id="A0A3P8XIH5">
    <property type="interactions" value="1376"/>
</dbReference>
<evidence type="ECO:0000256" key="3">
    <source>
        <dbReference type="ARBA" id="ARBA00022741"/>
    </source>
</evidence>
<evidence type="ECO:0000256" key="11">
    <source>
        <dbReference type="ARBA" id="ARBA00024565"/>
    </source>
</evidence>
<name>A0A3P8XIH5_ESOLU</name>